<keyword evidence="1" id="KW-1133">Transmembrane helix</keyword>
<sequence>MDIRASTIIPATGAATAYSRALSHSARVRRLKILLPIAALVISLCFVAVSWVRTIFPDNLSIGGAKIENGKVVMEKPAISGRNEDGISYFMNARRALQDIINPNAITLEDIEAAVPIRGDLVARVKAQAADFDRSTDKLHLTKPFVVTLSSGVVVDFQSARLDVHAGRLETLQPVAVKAKDSTLVAKSLKITDKGRVILFEGDVLVTINPAAYRTKENQGQATP</sequence>
<protein>
    <submittedName>
        <fullName evidence="2">LPS export ABC transporter periplasmic protein LptC</fullName>
    </submittedName>
</protein>
<feature type="transmembrane region" description="Helical" evidence="1">
    <location>
        <begin position="33"/>
        <end position="52"/>
    </location>
</feature>
<evidence type="ECO:0000313" key="2">
    <source>
        <dbReference type="EMBL" id="MBL0371819.1"/>
    </source>
</evidence>
<gene>
    <name evidence="2" type="ORF">JJB09_07235</name>
</gene>
<evidence type="ECO:0000256" key="1">
    <source>
        <dbReference type="SAM" id="Phobius"/>
    </source>
</evidence>
<dbReference type="Proteomes" id="UP000633219">
    <property type="component" value="Unassembled WGS sequence"/>
</dbReference>
<keyword evidence="1" id="KW-0812">Transmembrane</keyword>
<keyword evidence="1" id="KW-0472">Membrane</keyword>
<dbReference type="AlphaFoldDB" id="A0A936YK34"/>
<accession>A0A936YK34</accession>
<evidence type="ECO:0000313" key="3">
    <source>
        <dbReference type="Proteomes" id="UP000633219"/>
    </source>
</evidence>
<keyword evidence="3" id="KW-1185">Reference proteome</keyword>
<dbReference type="EMBL" id="JAEQNC010000003">
    <property type="protein sequence ID" value="MBL0371819.1"/>
    <property type="molecule type" value="Genomic_DNA"/>
</dbReference>
<proteinExistence type="predicted"/>
<name>A0A936YK34_9HYPH</name>
<dbReference type="RefSeq" id="WP_201655307.1">
    <property type="nucleotide sequence ID" value="NZ_JAEQNC010000003.1"/>
</dbReference>
<comment type="caution">
    <text evidence="2">The sequence shown here is derived from an EMBL/GenBank/DDBJ whole genome shotgun (WGS) entry which is preliminary data.</text>
</comment>
<organism evidence="2 3">
    <name type="scientific">Rhizobium setariae</name>
    <dbReference type="NCBI Taxonomy" id="2801340"/>
    <lineage>
        <taxon>Bacteria</taxon>
        <taxon>Pseudomonadati</taxon>
        <taxon>Pseudomonadota</taxon>
        <taxon>Alphaproteobacteria</taxon>
        <taxon>Hyphomicrobiales</taxon>
        <taxon>Rhizobiaceae</taxon>
        <taxon>Rhizobium/Agrobacterium group</taxon>
        <taxon>Rhizobium</taxon>
    </lineage>
</organism>
<reference evidence="2" key="1">
    <citation type="submission" date="2021-01" db="EMBL/GenBank/DDBJ databases">
        <title>Rhizobium sp. strain KVB221 16S ribosomal RNA gene Genome sequencing and assembly.</title>
        <authorList>
            <person name="Kang M."/>
        </authorList>
    </citation>
    <scope>NUCLEOTIDE SEQUENCE</scope>
    <source>
        <strain evidence="2">KVB221</strain>
    </source>
</reference>